<reference evidence="3" key="1">
    <citation type="submission" date="2015-05" db="EMBL/GenBank/DDBJ databases">
        <authorList>
            <person name="Fogelqvist Johan"/>
        </authorList>
    </citation>
    <scope>NUCLEOTIDE SEQUENCE [LARGE SCALE GENOMIC DNA]</scope>
</reference>
<feature type="non-terminal residue" evidence="2">
    <location>
        <position position="1"/>
    </location>
</feature>
<proteinExistence type="predicted"/>
<evidence type="ECO:0000313" key="2">
    <source>
        <dbReference type="EMBL" id="CRK46433.1"/>
    </source>
</evidence>
<protein>
    <submittedName>
        <fullName evidence="2">Uncharacterized protein</fullName>
    </submittedName>
</protein>
<dbReference type="AlphaFoldDB" id="A0A0G4NJ22"/>
<feature type="non-terminal residue" evidence="2">
    <location>
        <position position="102"/>
    </location>
</feature>
<evidence type="ECO:0000313" key="3">
    <source>
        <dbReference type="Proteomes" id="UP000045706"/>
    </source>
</evidence>
<name>A0A0G4NJ22_VERLO</name>
<dbReference type="Proteomes" id="UP000045706">
    <property type="component" value="Unassembled WGS sequence"/>
</dbReference>
<accession>A0A0G4NJ22</accession>
<evidence type="ECO:0000256" key="1">
    <source>
        <dbReference type="SAM" id="MobiDB-lite"/>
    </source>
</evidence>
<gene>
    <name evidence="2" type="ORF">BN1723_020015</name>
</gene>
<feature type="region of interest" description="Disordered" evidence="1">
    <location>
        <begin position="78"/>
        <end position="102"/>
    </location>
</feature>
<feature type="region of interest" description="Disordered" evidence="1">
    <location>
        <begin position="1"/>
        <end position="20"/>
    </location>
</feature>
<dbReference type="EMBL" id="CVQI01035680">
    <property type="protein sequence ID" value="CRK46433.1"/>
    <property type="molecule type" value="Genomic_DNA"/>
</dbReference>
<organism evidence="2 3">
    <name type="scientific">Verticillium longisporum</name>
    <name type="common">Verticillium dahliae var. longisporum</name>
    <dbReference type="NCBI Taxonomy" id="100787"/>
    <lineage>
        <taxon>Eukaryota</taxon>
        <taxon>Fungi</taxon>
        <taxon>Dikarya</taxon>
        <taxon>Ascomycota</taxon>
        <taxon>Pezizomycotina</taxon>
        <taxon>Sordariomycetes</taxon>
        <taxon>Hypocreomycetidae</taxon>
        <taxon>Glomerellales</taxon>
        <taxon>Plectosphaerellaceae</taxon>
        <taxon>Verticillium</taxon>
    </lineage>
</organism>
<sequence>HGPGDIRHKRRHRFPPGQETLRLRPRLRLRHEPRGCLGVPDGLCQCLCPRLQRLAVSLRPVWRWQVLHYGNVGTFGAERPRSYGRHPSSCHGSFRQARGPEK</sequence>